<dbReference type="EC" id="6.3.4.20" evidence="9 11"/>
<evidence type="ECO:0000313" key="13">
    <source>
        <dbReference type="Proteomes" id="UP000054422"/>
    </source>
</evidence>
<keyword evidence="6 11" id="KW-0862">Zinc</keyword>
<feature type="binding site" evidence="11">
    <location>
        <position position="198"/>
    </location>
    <ligand>
        <name>Zn(2+)</name>
        <dbReference type="ChEBI" id="CHEBI:29105"/>
    </ligand>
</feature>
<keyword evidence="2 11" id="KW-0436">Ligase</keyword>
<feature type="binding site" evidence="11">
    <location>
        <position position="204"/>
    </location>
    <ligand>
        <name>Zn(2+)</name>
        <dbReference type="ChEBI" id="CHEBI:29105"/>
    </ligand>
</feature>
<comment type="similarity">
    <text evidence="8 11">Belongs to the QueC family.</text>
</comment>
<dbReference type="GO" id="GO:0016879">
    <property type="term" value="F:ligase activity, forming carbon-nitrogen bonds"/>
    <property type="evidence" value="ECO:0007669"/>
    <property type="project" value="UniProtKB-UniRule"/>
</dbReference>
<dbReference type="Pfam" id="PF06508">
    <property type="entry name" value="QueC"/>
    <property type="match status" value="1"/>
</dbReference>
<dbReference type="RefSeq" id="WP_035887471.1">
    <property type="nucleotide sequence ID" value="NZ_JNCF01000006.1"/>
</dbReference>
<name>A0A0A2STF6_9GAMM</name>
<dbReference type="UniPathway" id="UPA00391"/>
<dbReference type="STRING" id="1498499.EP47_03755"/>
<evidence type="ECO:0000256" key="8">
    <source>
        <dbReference type="ARBA" id="ARBA00037993"/>
    </source>
</evidence>
<dbReference type="PANTHER" id="PTHR42914">
    <property type="entry name" value="7-CYANO-7-DEAZAGUANINE SYNTHASE"/>
    <property type="match status" value="1"/>
</dbReference>
<feature type="binding site" evidence="11">
    <location>
        <position position="188"/>
    </location>
    <ligand>
        <name>Zn(2+)</name>
        <dbReference type="ChEBI" id="CHEBI:29105"/>
    </ligand>
</feature>
<dbReference type="GO" id="GO:0008616">
    <property type="term" value="P:tRNA queuosine(34) biosynthetic process"/>
    <property type="evidence" value="ECO:0007669"/>
    <property type="project" value="UniProtKB-UniRule"/>
</dbReference>
<evidence type="ECO:0000256" key="2">
    <source>
        <dbReference type="ARBA" id="ARBA00022598"/>
    </source>
</evidence>
<dbReference type="Proteomes" id="UP000054422">
    <property type="component" value="Unassembled WGS sequence"/>
</dbReference>
<accession>A0A0A2STF6</accession>
<keyword evidence="13" id="KW-1185">Reference proteome</keyword>
<dbReference type="SUPFAM" id="SSF52402">
    <property type="entry name" value="Adenine nucleotide alpha hydrolases-like"/>
    <property type="match status" value="1"/>
</dbReference>
<protein>
    <recommendedName>
        <fullName evidence="9 11">7-cyano-7-deazaguanine synthase</fullName>
        <ecNumber evidence="9 11">6.3.4.20</ecNumber>
    </recommendedName>
    <alternativeName>
        <fullName evidence="11">7-cyano-7-carbaguanine synthase</fullName>
    </alternativeName>
    <alternativeName>
        <fullName evidence="11">PreQ(0) synthase</fullName>
    </alternativeName>
    <alternativeName>
        <fullName evidence="11">Queuosine biosynthesis protein QueC</fullName>
    </alternativeName>
</protein>
<organism evidence="12 13">
    <name type="scientific">Legionella norrlandica</name>
    <dbReference type="NCBI Taxonomy" id="1498499"/>
    <lineage>
        <taxon>Bacteria</taxon>
        <taxon>Pseudomonadati</taxon>
        <taxon>Pseudomonadota</taxon>
        <taxon>Gammaproteobacteria</taxon>
        <taxon>Legionellales</taxon>
        <taxon>Legionellaceae</taxon>
        <taxon>Legionella</taxon>
    </lineage>
</organism>
<sequence>MKKAIVLLSGGLDSTTCLALAKSQGFACYALSFSYGQRHSTELFASTRIAKRMGVVEHKIVTLDLTAFGGSALTDSAIEVPQFRESAEIPVTYVPARNTIFLAIALGYAESIDARDIFIGASSVDYSHYPDCRPEFIQVFQTLANLATKAGIEGDEFTIQAPLQHLSKAQTIQLGQELGVDYSLTISCYQANDAGEACGQCDSCAFRKRGFQSAGVADPTLYQKHVHI</sequence>
<keyword evidence="7 11" id="KW-0067">ATP-binding</keyword>
<comment type="function">
    <text evidence="11">Catalyzes the ATP-dependent conversion of 7-carboxy-7-deazaguanine (CDG) to 7-cyano-7-deazaguanine (preQ(0)).</text>
</comment>
<comment type="catalytic activity">
    <reaction evidence="10 11">
        <text>7-carboxy-7-carbaguanine + NH4(+) + 2 ATP = 7-cyano-7-carbaguanine + 2 AMP + 2 diphosphate + 2 H(+)</text>
        <dbReference type="Rhea" id="RHEA:27982"/>
        <dbReference type="ChEBI" id="CHEBI:15378"/>
        <dbReference type="ChEBI" id="CHEBI:28938"/>
        <dbReference type="ChEBI" id="CHEBI:30616"/>
        <dbReference type="ChEBI" id="CHEBI:33019"/>
        <dbReference type="ChEBI" id="CHEBI:45075"/>
        <dbReference type="ChEBI" id="CHEBI:61036"/>
        <dbReference type="ChEBI" id="CHEBI:456215"/>
        <dbReference type="EC" id="6.3.4.20"/>
    </reaction>
</comment>
<keyword evidence="4 11" id="KW-0547">Nucleotide-binding</keyword>
<comment type="cofactor">
    <cofactor evidence="11">
        <name>Zn(2+)</name>
        <dbReference type="ChEBI" id="CHEBI:29105"/>
    </cofactor>
    <text evidence="11">Binds 1 zinc ion per subunit.</text>
</comment>
<evidence type="ECO:0000256" key="9">
    <source>
        <dbReference type="ARBA" id="ARBA00039149"/>
    </source>
</evidence>
<dbReference type="AlphaFoldDB" id="A0A0A2STF6"/>
<comment type="pathway">
    <text evidence="1 11">Purine metabolism; 7-cyano-7-deazaguanine biosynthesis.</text>
</comment>
<dbReference type="GO" id="GO:0005524">
    <property type="term" value="F:ATP binding"/>
    <property type="evidence" value="ECO:0007669"/>
    <property type="project" value="UniProtKB-UniRule"/>
</dbReference>
<evidence type="ECO:0000256" key="10">
    <source>
        <dbReference type="ARBA" id="ARBA00047890"/>
    </source>
</evidence>
<dbReference type="EMBL" id="JNCF01000006">
    <property type="protein sequence ID" value="KGP64047.1"/>
    <property type="molecule type" value="Genomic_DNA"/>
</dbReference>
<keyword evidence="5 11" id="KW-0671">Queuosine biosynthesis</keyword>
<dbReference type="CDD" id="cd01995">
    <property type="entry name" value="QueC-like"/>
    <property type="match status" value="1"/>
</dbReference>
<dbReference type="GO" id="GO:0008270">
    <property type="term" value="F:zinc ion binding"/>
    <property type="evidence" value="ECO:0007669"/>
    <property type="project" value="UniProtKB-UniRule"/>
</dbReference>
<reference evidence="12 13" key="1">
    <citation type="submission" date="2014-05" db="EMBL/GenBank/DDBJ databases">
        <authorList>
            <person name="Rizzardi K."/>
            <person name="Winiecka-Krusnell J."/>
            <person name="Ramliden M."/>
            <person name="Alm E."/>
            <person name="Andersson S."/>
            <person name="Byfors S."/>
        </authorList>
    </citation>
    <scope>NUCLEOTIDE SEQUENCE [LARGE SCALE GENOMIC DNA]</scope>
    <source>
        <strain evidence="12 13">LEGN</strain>
    </source>
</reference>
<feature type="binding site" evidence="11">
    <location>
        <position position="201"/>
    </location>
    <ligand>
        <name>Zn(2+)</name>
        <dbReference type="ChEBI" id="CHEBI:29105"/>
    </ligand>
</feature>
<dbReference type="InterPro" id="IPR018317">
    <property type="entry name" value="QueC"/>
</dbReference>
<dbReference type="OrthoDB" id="9789567at2"/>
<evidence type="ECO:0000256" key="3">
    <source>
        <dbReference type="ARBA" id="ARBA00022723"/>
    </source>
</evidence>
<dbReference type="HAMAP" id="MF_01633">
    <property type="entry name" value="QueC"/>
    <property type="match status" value="1"/>
</dbReference>
<proteinExistence type="inferred from homology"/>
<evidence type="ECO:0000256" key="5">
    <source>
        <dbReference type="ARBA" id="ARBA00022785"/>
    </source>
</evidence>
<evidence type="ECO:0000256" key="11">
    <source>
        <dbReference type="HAMAP-Rule" id="MF_01633"/>
    </source>
</evidence>
<evidence type="ECO:0000256" key="4">
    <source>
        <dbReference type="ARBA" id="ARBA00022741"/>
    </source>
</evidence>
<keyword evidence="3 11" id="KW-0479">Metal-binding</keyword>
<dbReference type="Gene3D" id="3.40.50.620">
    <property type="entry name" value="HUPs"/>
    <property type="match status" value="1"/>
</dbReference>
<evidence type="ECO:0000256" key="1">
    <source>
        <dbReference type="ARBA" id="ARBA00005061"/>
    </source>
</evidence>
<dbReference type="PIRSF" id="PIRSF006293">
    <property type="entry name" value="ExsB"/>
    <property type="match status" value="1"/>
</dbReference>
<gene>
    <name evidence="11" type="primary">queC</name>
    <name evidence="12" type="ORF">EP47_03755</name>
</gene>
<dbReference type="PANTHER" id="PTHR42914:SF1">
    <property type="entry name" value="7-CYANO-7-DEAZAGUANINE SYNTHASE"/>
    <property type="match status" value="1"/>
</dbReference>
<evidence type="ECO:0000313" key="12">
    <source>
        <dbReference type="EMBL" id="KGP64047.1"/>
    </source>
</evidence>
<feature type="binding site" evidence="11">
    <location>
        <begin position="8"/>
        <end position="18"/>
    </location>
    <ligand>
        <name>ATP</name>
        <dbReference type="ChEBI" id="CHEBI:30616"/>
    </ligand>
</feature>
<evidence type="ECO:0000256" key="7">
    <source>
        <dbReference type="ARBA" id="ARBA00022840"/>
    </source>
</evidence>
<dbReference type="InterPro" id="IPR014729">
    <property type="entry name" value="Rossmann-like_a/b/a_fold"/>
</dbReference>
<dbReference type="NCBIfam" id="TIGR00364">
    <property type="entry name" value="7-cyano-7-deazaguanine synthase QueC"/>
    <property type="match status" value="1"/>
</dbReference>
<comment type="caution">
    <text evidence="12">The sequence shown here is derived from an EMBL/GenBank/DDBJ whole genome shotgun (WGS) entry which is preliminary data.</text>
</comment>
<evidence type="ECO:0000256" key="6">
    <source>
        <dbReference type="ARBA" id="ARBA00022833"/>
    </source>
</evidence>